<dbReference type="eggNOG" id="KOG3247">
    <property type="taxonomic scope" value="Eukaryota"/>
</dbReference>
<evidence type="ECO:0000256" key="1">
    <source>
        <dbReference type="ARBA" id="ARBA00005607"/>
    </source>
</evidence>
<dbReference type="InterPro" id="IPR007052">
    <property type="entry name" value="CS_dom"/>
</dbReference>
<dbReference type="STRING" id="1071383.J7RLR1"/>
<dbReference type="GeneID" id="34526158"/>
<dbReference type="InterPro" id="IPR008978">
    <property type="entry name" value="HSP20-like_chaperone"/>
</dbReference>
<feature type="domain" description="CS" evidence="3">
    <location>
        <begin position="1"/>
        <end position="91"/>
    </location>
</feature>
<feature type="region of interest" description="Disordered" evidence="2">
    <location>
        <begin position="479"/>
        <end position="515"/>
    </location>
</feature>
<dbReference type="Proteomes" id="UP000006310">
    <property type="component" value="Chromosome 5"/>
</dbReference>
<protein>
    <recommendedName>
        <fullName evidence="3">CS domain-containing protein</fullName>
    </recommendedName>
</protein>
<name>J7RLR1_HUIN7</name>
<organism evidence="4 5">
    <name type="scientific">Huiozyma naganishii (strain ATCC MYA-139 / BCRC 22969 / CBS 8797 / KCTC 17520 / NBRC 10181 / NCYC 3082 / Yp74L-3)</name>
    <name type="common">Yeast</name>
    <name type="synonym">Kazachstania naganishii</name>
    <dbReference type="NCBI Taxonomy" id="1071383"/>
    <lineage>
        <taxon>Eukaryota</taxon>
        <taxon>Fungi</taxon>
        <taxon>Dikarya</taxon>
        <taxon>Ascomycota</taxon>
        <taxon>Saccharomycotina</taxon>
        <taxon>Saccharomycetes</taxon>
        <taxon>Saccharomycetales</taxon>
        <taxon>Saccharomycetaceae</taxon>
        <taxon>Huiozyma</taxon>
    </lineage>
</organism>
<reference evidence="5" key="2">
    <citation type="submission" date="2012-08" db="EMBL/GenBank/DDBJ databases">
        <title>Genome sequence of Kazachstania naganishii.</title>
        <authorList>
            <person name="Gordon J.L."/>
            <person name="Armisen D."/>
            <person name="Proux-Wera E."/>
            <person name="OhEigeartaigh S.S."/>
            <person name="Byrne K.P."/>
            <person name="Wolfe K.H."/>
        </authorList>
    </citation>
    <scope>NUCLEOTIDE SEQUENCE [LARGE SCALE GENOMIC DNA]</scope>
    <source>
        <strain evidence="5">ATCC MYA-139 / BCRC 22969 / CBS 8797 / CCRC 22969 / KCTC 17520 / NBRC 10181 / NCYC 3082</strain>
    </source>
</reference>
<dbReference type="GO" id="GO:0000493">
    <property type="term" value="P:box H/ACA snoRNP assembly"/>
    <property type="evidence" value="ECO:0007669"/>
    <property type="project" value="EnsemblFungi"/>
</dbReference>
<comment type="similarity">
    <text evidence="1">Belongs to the SHQ1 family.</text>
</comment>
<sequence length="535" mass="61043">MLTPKFDITQDDEFIHVKIYISSIRFSSHGVEVVIDGNTLIFHLAPYYLRLRFDNELVEDERASTKFIVGEECILVTAPKRVHGQVFEDLDLHSKLLARINDDAGKAANDKPNGPLIQELDSKRNTAEDPNELKNISEQGQAFDWEIEQTEQPEKDILNGAKYGFDGAYSDIIGLSISNGNEINGLRDPEHTNANERCVERLRTEDVSFDDGYYASEYMTGKYGDEDDLMISRIREIMSFTPPIIKDYLDWRKTEPDTQATMPIEFSDKEKEQMQKNLPHKSYSLLSSETTKLSYITILNILFSYSFDLLENEGDQTSESIWTVGKLTPQIAYLDQQLVPEEPPLQENVLIKEATHSSNNPATKQESIIQSSIRAGFRRSLCYPLHRVFDLSERAWRHAYHILSGGKRLVIKVLLAVHELFRYHDVYYVYNKCLLDDLCSWFIDQGNETVIRSLALEVHKELSQVSKSTVDFLVEDDDDDDAGINDIDTDKPGELLTSIPPVQSEEPTGGQGRPTVRITINEVETLAEQMYAQRP</sequence>
<dbReference type="Pfam" id="PF04925">
    <property type="entry name" value="SHQ1"/>
    <property type="match status" value="1"/>
</dbReference>
<dbReference type="AlphaFoldDB" id="J7RLR1"/>
<dbReference type="InterPro" id="IPR039742">
    <property type="entry name" value="Shq1"/>
</dbReference>
<dbReference type="InterPro" id="IPR048696">
    <property type="entry name" value="SHQ1-like_CS"/>
</dbReference>
<dbReference type="OrthoDB" id="73639at2759"/>
<dbReference type="GO" id="GO:0005654">
    <property type="term" value="C:nucleoplasm"/>
    <property type="evidence" value="ECO:0007669"/>
    <property type="project" value="EnsemblFungi"/>
</dbReference>
<dbReference type="InterPro" id="IPR007009">
    <property type="entry name" value="Shq1_C"/>
</dbReference>
<evidence type="ECO:0000256" key="2">
    <source>
        <dbReference type="SAM" id="MobiDB-lite"/>
    </source>
</evidence>
<dbReference type="PANTHER" id="PTHR12967:SF0">
    <property type="entry name" value="PROTEIN SHQ1 HOMOLOG"/>
    <property type="match status" value="1"/>
</dbReference>
<accession>J7RLR1</accession>
<reference evidence="4 5" key="1">
    <citation type="journal article" date="2011" name="Proc. Natl. Acad. Sci. U.S.A.">
        <title>Evolutionary erosion of yeast sex chromosomes by mating-type switching accidents.</title>
        <authorList>
            <person name="Gordon J.L."/>
            <person name="Armisen D."/>
            <person name="Proux-Wera E."/>
            <person name="Oheigeartaigh S.S."/>
            <person name="Byrne K.P."/>
            <person name="Wolfe K.H."/>
        </authorList>
    </citation>
    <scope>NUCLEOTIDE SEQUENCE [LARGE SCALE GENOMIC DNA]</scope>
    <source>
        <strain evidence="5">ATCC MYA-139 / BCRC 22969 / CBS 8797 / CCRC 22969 / KCTC 17520 / NBRC 10181 / NCYC 3082</strain>
    </source>
</reference>
<dbReference type="GO" id="GO:0005829">
    <property type="term" value="C:cytosol"/>
    <property type="evidence" value="ECO:0007669"/>
    <property type="project" value="EnsemblFungi"/>
</dbReference>
<dbReference type="GO" id="GO:0051082">
    <property type="term" value="F:unfolded protein binding"/>
    <property type="evidence" value="ECO:0007669"/>
    <property type="project" value="EnsemblFungi"/>
</dbReference>
<evidence type="ECO:0000313" key="4">
    <source>
        <dbReference type="EMBL" id="CCK70458.1"/>
    </source>
</evidence>
<dbReference type="Pfam" id="PF21413">
    <property type="entry name" value="SHQ1-like_CS"/>
    <property type="match status" value="1"/>
</dbReference>
<dbReference type="KEGG" id="kng:KNAG_0E01960"/>
<evidence type="ECO:0000313" key="5">
    <source>
        <dbReference type="Proteomes" id="UP000006310"/>
    </source>
</evidence>
<keyword evidence="5" id="KW-1185">Reference proteome</keyword>
<proteinExistence type="inferred from homology"/>
<dbReference type="EMBL" id="HE978318">
    <property type="protein sequence ID" value="CCK70458.1"/>
    <property type="molecule type" value="Genomic_DNA"/>
</dbReference>
<dbReference type="OMA" id="HNIESAW"/>
<dbReference type="PROSITE" id="PS51203">
    <property type="entry name" value="CS"/>
    <property type="match status" value="1"/>
</dbReference>
<evidence type="ECO:0000259" key="3">
    <source>
        <dbReference type="PROSITE" id="PS51203"/>
    </source>
</evidence>
<dbReference type="Gene3D" id="2.60.40.790">
    <property type="match status" value="1"/>
</dbReference>
<gene>
    <name evidence="4" type="primary">KNAG0E01960</name>
    <name evidence="4" type="ordered locus">KNAG_0E01960</name>
</gene>
<dbReference type="HOGENOM" id="CLU_030217_1_0_1"/>
<dbReference type="PANTHER" id="PTHR12967">
    <property type="entry name" value="PROTEIN SHQ1 HOMOLOG"/>
    <property type="match status" value="1"/>
</dbReference>
<dbReference type="RefSeq" id="XP_022464704.1">
    <property type="nucleotide sequence ID" value="XM_022608182.1"/>
</dbReference>